<protein>
    <submittedName>
        <fullName evidence="3">Glycosyl transferase</fullName>
    </submittedName>
</protein>
<keyword evidence="4" id="KW-1185">Reference proteome</keyword>
<dbReference type="Pfam" id="PF13692">
    <property type="entry name" value="Glyco_trans_1_4"/>
    <property type="match status" value="1"/>
</dbReference>
<dbReference type="EMBL" id="MZXV01000009">
    <property type="protein sequence ID" value="PZV40389.1"/>
    <property type="molecule type" value="Genomic_DNA"/>
</dbReference>
<feature type="region of interest" description="Disordered" evidence="2">
    <location>
        <begin position="1"/>
        <end position="23"/>
    </location>
</feature>
<evidence type="ECO:0000256" key="2">
    <source>
        <dbReference type="SAM" id="MobiDB-lite"/>
    </source>
</evidence>
<dbReference type="Gene3D" id="3.40.50.2000">
    <property type="entry name" value="Glycogen Phosphorylase B"/>
    <property type="match status" value="2"/>
</dbReference>
<evidence type="ECO:0000256" key="1">
    <source>
        <dbReference type="ARBA" id="ARBA00022679"/>
    </source>
</evidence>
<reference evidence="4" key="1">
    <citation type="submission" date="2017-03" db="EMBL/GenBank/DDBJ databases">
        <authorList>
            <person name="Safronova V.I."/>
            <person name="Sazanova A.L."/>
            <person name="Chirak E.R."/>
        </authorList>
    </citation>
    <scope>NUCLEOTIDE SEQUENCE [LARGE SCALE GENOMIC DNA]</scope>
    <source>
        <strain evidence="4">Ach-343</strain>
    </source>
</reference>
<sequence>MGKLEFDTTASPPPRPARQVNGHRADTPLARYAAAGAEFLIGHSARVCVDREAPRRRWTINGDFTTLRPTGVARYAREVTLALDALISEGHPLGRDLEIDLVVPRPLSEPLRLNAISVRVVPEFNRPRLPQFWVQAQLPWHVPGGLLSFCNLAPVVLRRQIACIHDMHTRLMPSSYARGFRWAHRLILPALGRRAARITTVSQLSRSHLVEFGIAPEENIVVTYNGSDHAKRWDAARSSLAVDRGRPYVLCLGRRDQEYKNMGLLAKLAPLLDAMGLDLWMPGDVDETTVLRYVPEMPGNIVLPGRIGDDDFKKALEGALCFLFPSRIEGFGLPAVEAMASGCPVVASTSPCLPEICGDSALYADPDDVQSWAEAIRLLMLAPDLRQRLVTKGHARASSYSWRWIAWKYLELMIQVDADFGEFDS</sequence>
<keyword evidence="1 3" id="KW-0808">Transferase</keyword>
<dbReference type="RefSeq" id="WP_111542417.1">
    <property type="nucleotide sequence ID" value="NZ_MZXV01000009.1"/>
</dbReference>
<dbReference type="AlphaFoldDB" id="A0A2W7D2Q6"/>
<gene>
    <name evidence="3" type="ORF">B5V02_01015</name>
</gene>
<dbReference type="CDD" id="cd03809">
    <property type="entry name" value="GT4_MtfB-like"/>
    <property type="match status" value="1"/>
</dbReference>
<name>A0A2W7D2Q6_9HYPH</name>
<evidence type="ECO:0000313" key="3">
    <source>
        <dbReference type="EMBL" id="PZV40389.1"/>
    </source>
</evidence>
<organism evidence="3 4">
    <name type="scientific">Mesorhizobium kowhaii</name>
    <dbReference type="NCBI Taxonomy" id="1300272"/>
    <lineage>
        <taxon>Bacteria</taxon>
        <taxon>Pseudomonadati</taxon>
        <taxon>Pseudomonadota</taxon>
        <taxon>Alphaproteobacteria</taxon>
        <taxon>Hyphomicrobiales</taxon>
        <taxon>Phyllobacteriaceae</taxon>
        <taxon>Mesorhizobium</taxon>
    </lineage>
</organism>
<evidence type="ECO:0000313" key="4">
    <source>
        <dbReference type="Proteomes" id="UP000248616"/>
    </source>
</evidence>
<accession>A0A2W7D2Q6</accession>
<dbReference type="OrthoDB" id="9801609at2"/>
<proteinExistence type="predicted"/>
<dbReference type="GO" id="GO:0009103">
    <property type="term" value="P:lipopolysaccharide biosynthetic process"/>
    <property type="evidence" value="ECO:0007669"/>
    <property type="project" value="TreeGrafter"/>
</dbReference>
<comment type="caution">
    <text evidence="3">The sequence shown here is derived from an EMBL/GenBank/DDBJ whole genome shotgun (WGS) entry which is preliminary data.</text>
</comment>
<dbReference type="PANTHER" id="PTHR46401">
    <property type="entry name" value="GLYCOSYLTRANSFERASE WBBK-RELATED"/>
    <property type="match status" value="1"/>
</dbReference>
<dbReference type="PANTHER" id="PTHR46401:SF2">
    <property type="entry name" value="GLYCOSYLTRANSFERASE WBBK-RELATED"/>
    <property type="match status" value="1"/>
</dbReference>
<dbReference type="GO" id="GO:0016757">
    <property type="term" value="F:glycosyltransferase activity"/>
    <property type="evidence" value="ECO:0007669"/>
    <property type="project" value="TreeGrafter"/>
</dbReference>
<dbReference type="Proteomes" id="UP000248616">
    <property type="component" value="Unassembled WGS sequence"/>
</dbReference>
<dbReference type="SUPFAM" id="SSF53756">
    <property type="entry name" value="UDP-Glycosyltransferase/glycogen phosphorylase"/>
    <property type="match status" value="1"/>
</dbReference>